<sequence length="96" mass="9916">MPPNVGVLPSALAEDVAVLEVIDDLADVVEAADNVGAVVAAEDVSNVVAVEDVIADDDEPIDDMEVRVLLAEGGVDEAAATRIAAPAFMEDLEEED</sequence>
<evidence type="ECO:0000313" key="1">
    <source>
        <dbReference type="EMBL" id="OQN98426.1"/>
    </source>
</evidence>
<evidence type="ECO:0000313" key="2">
    <source>
        <dbReference type="Proteomes" id="UP000192596"/>
    </source>
</evidence>
<keyword evidence="2" id="KW-1185">Reference proteome</keyword>
<dbReference type="Proteomes" id="UP000192596">
    <property type="component" value="Unassembled WGS sequence"/>
</dbReference>
<dbReference type="InParanoid" id="A0A1V8SH11"/>
<accession>A0A1V8SH11</accession>
<gene>
    <name evidence="1" type="ORF">B0A48_15696</name>
</gene>
<proteinExistence type="predicted"/>
<comment type="caution">
    <text evidence="1">The sequence shown here is derived from an EMBL/GenBank/DDBJ whole genome shotgun (WGS) entry which is preliminary data.</text>
</comment>
<dbReference type="EMBL" id="NAJO01000046">
    <property type="protein sequence ID" value="OQN98426.1"/>
    <property type="molecule type" value="Genomic_DNA"/>
</dbReference>
<organism evidence="1 2">
    <name type="scientific">Cryoendolithus antarcticus</name>
    <dbReference type="NCBI Taxonomy" id="1507870"/>
    <lineage>
        <taxon>Eukaryota</taxon>
        <taxon>Fungi</taxon>
        <taxon>Dikarya</taxon>
        <taxon>Ascomycota</taxon>
        <taxon>Pezizomycotina</taxon>
        <taxon>Dothideomycetes</taxon>
        <taxon>Dothideomycetidae</taxon>
        <taxon>Cladosporiales</taxon>
        <taxon>Cladosporiaceae</taxon>
        <taxon>Cryoendolithus</taxon>
    </lineage>
</organism>
<protein>
    <submittedName>
        <fullName evidence="1">Uncharacterized protein</fullName>
    </submittedName>
</protein>
<reference evidence="2" key="1">
    <citation type="submission" date="2017-03" db="EMBL/GenBank/DDBJ databases">
        <title>Genomes of endolithic fungi from Antarctica.</title>
        <authorList>
            <person name="Coleine C."/>
            <person name="Masonjones S."/>
            <person name="Stajich J.E."/>
        </authorList>
    </citation>
    <scope>NUCLEOTIDE SEQUENCE [LARGE SCALE GENOMIC DNA]</scope>
    <source>
        <strain evidence="2">CCFEE 5527</strain>
    </source>
</reference>
<name>A0A1V8SH11_9PEZI</name>
<dbReference type="AlphaFoldDB" id="A0A1V8SH11"/>